<name>A0ABV8XJG3_9DEIO</name>
<evidence type="ECO:0000313" key="2">
    <source>
        <dbReference type="Proteomes" id="UP001595998"/>
    </source>
</evidence>
<evidence type="ECO:0000313" key="1">
    <source>
        <dbReference type="EMBL" id="MFC4425031.1"/>
    </source>
</evidence>
<dbReference type="RefSeq" id="WP_380035967.1">
    <property type="nucleotide sequence ID" value="NZ_JBHSEH010000004.1"/>
</dbReference>
<accession>A0ABV8XJG3</accession>
<organism evidence="1 2">
    <name type="scientific">Deinococcus navajonensis</name>
    <dbReference type="NCBI Taxonomy" id="309884"/>
    <lineage>
        <taxon>Bacteria</taxon>
        <taxon>Thermotogati</taxon>
        <taxon>Deinococcota</taxon>
        <taxon>Deinococci</taxon>
        <taxon>Deinococcales</taxon>
        <taxon>Deinococcaceae</taxon>
        <taxon>Deinococcus</taxon>
    </lineage>
</organism>
<evidence type="ECO:0008006" key="3">
    <source>
        <dbReference type="Google" id="ProtNLM"/>
    </source>
</evidence>
<dbReference type="Proteomes" id="UP001595998">
    <property type="component" value="Unassembled WGS sequence"/>
</dbReference>
<sequence length="68" mass="7630">MVLSLLLARVFSSTRTLAQDLEDHTALGQLDALMAGPEPLLLEDQRQVLCDVMTIYERLKWQVDSISA</sequence>
<dbReference type="EMBL" id="JBHSEH010000004">
    <property type="protein sequence ID" value="MFC4425031.1"/>
    <property type="molecule type" value="Genomic_DNA"/>
</dbReference>
<keyword evidence="2" id="KW-1185">Reference proteome</keyword>
<gene>
    <name evidence="1" type="ORF">ACFOZ9_02330</name>
</gene>
<protein>
    <recommendedName>
        <fullName evidence="3">Transposase-like protein DUF772</fullName>
    </recommendedName>
</protein>
<comment type="caution">
    <text evidence="1">The sequence shown here is derived from an EMBL/GenBank/DDBJ whole genome shotgun (WGS) entry which is preliminary data.</text>
</comment>
<proteinExistence type="predicted"/>
<reference evidence="2" key="1">
    <citation type="journal article" date="2019" name="Int. J. Syst. Evol. Microbiol.">
        <title>The Global Catalogue of Microorganisms (GCM) 10K type strain sequencing project: providing services to taxonomists for standard genome sequencing and annotation.</title>
        <authorList>
            <consortium name="The Broad Institute Genomics Platform"/>
            <consortium name="The Broad Institute Genome Sequencing Center for Infectious Disease"/>
            <person name="Wu L."/>
            <person name="Ma J."/>
        </authorList>
    </citation>
    <scope>NUCLEOTIDE SEQUENCE [LARGE SCALE GENOMIC DNA]</scope>
    <source>
        <strain evidence="2">CCUG 56029</strain>
    </source>
</reference>